<dbReference type="CDD" id="cd17767">
    <property type="entry name" value="UP_EcUdp-like"/>
    <property type="match status" value="1"/>
</dbReference>
<dbReference type="InterPro" id="IPR000845">
    <property type="entry name" value="Nucleoside_phosphorylase_d"/>
</dbReference>
<dbReference type="Gene3D" id="3.40.50.1580">
    <property type="entry name" value="Nucleoside phosphorylase domain"/>
    <property type="match status" value="1"/>
</dbReference>
<dbReference type="GO" id="GO:0009164">
    <property type="term" value="P:nucleoside catabolic process"/>
    <property type="evidence" value="ECO:0007669"/>
    <property type="project" value="UniProtKB-ARBA"/>
</dbReference>
<feature type="domain" description="Nucleoside phosphorylase" evidence="11">
    <location>
        <begin position="22"/>
        <end position="216"/>
    </location>
</feature>
<comment type="subcellular location">
    <subcellularLocation>
        <location evidence="1">Cytoplasm</location>
    </subcellularLocation>
</comment>
<comment type="catalytic activity">
    <reaction evidence="9 10">
        <text>uridine + phosphate = alpha-D-ribose 1-phosphate + uracil</text>
        <dbReference type="Rhea" id="RHEA:24388"/>
        <dbReference type="ChEBI" id="CHEBI:16704"/>
        <dbReference type="ChEBI" id="CHEBI:17568"/>
        <dbReference type="ChEBI" id="CHEBI:43474"/>
        <dbReference type="ChEBI" id="CHEBI:57720"/>
        <dbReference type="EC" id="2.4.2.3"/>
    </reaction>
</comment>
<dbReference type="Pfam" id="PF01048">
    <property type="entry name" value="PNP_UDP_1"/>
    <property type="match status" value="1"/>
</dbReference>
<evidence type="ECO:0000256" key="5">
    <source>
        <dbReference type="ARBA" id="ARBA00021980"/>
    </source>
</evidence>
<dbReference type="GO" id="GO:0004850">
    <property type="term" value="F:uridine phosphorylase activity"/>
    <property type="evidence" value="ECO:0007669"/>
    <property type="project" value="UniProtKB-EC"/>
</dbReference>
<comment type="caution">
    <text evidence="12">The sequence shown here is derived from an EMBL/GenBank/DDBJ whole genome shotgun (WGS) entry which is preliminary data.</text>
</comment>
<proteinExistence type="inferred from homology"/>
<dbReference type="SUPFAM" id="SSF53167">
    <property type="entry name" value="Purine and uridine phosphorylases"/>
    <property type="match status" value="1"/>
</dbReference>
<evidence type="ECO:0000256" key="2">
    <source>
        <dbReference type="ARBA" id="ARBA00004825"/>
    </source>
</evidence>
<keyword evidence="13" id="KW-1185">Reference proteome</keyword>
<dbReference type="EC" id="2.4.2.3" evidence="4 10"/>
<dbReference type="InterPro" id="IPR035994">
    <property type="entry name" value="Nucleoside_phosphorylase_sf"/>
</dbReference>
<dbReference type="RefSeq" id="WP_186887386.1">
    <property type="nucleotide sequence ID" value="NZ_JACONZ010000002.1"/>
</dbReference>
<reference evidence="12" key="1">
    <citation type="submission" date="2020-08" db="EMBL/GenBank/DDBJ databases">
        <title>Genome public.</title>
        <authorList>
            <person name="Liu C."/>
            <person name="Sun Q."/>
        </authorList>
    </citation>
    <scope>NUCLEOTIDE SEQUENCE</scope>
    <source>
        <strain evidence="12">BX8</strain>
    </source>
</reference>
<dbReference type="InterPro" id="IPR010058">
    <property type="entry name" value="Uridine_phosphorylase"/>
</dbReference>
<dbReference type="InterPro" id="IPR018016">
    <property type="entry name" value="Nucleoside_phosphorylase_CS"/>
</dbReference>
<keyword evidence="6" id="KW-0963">Cytoplasm</keyword>
<organism evidence="12 13">
    <name type="scientific">Anaerofilum hominis</name>
    <dbReference type="NCBI Taxonomy" id="2763016"/>
    <lineage>
        <taxon>Bacteria</taxon>
        <taxon>Bacillati</taxon>
        <taxon>Bacillota</taxon>
        <taxon>Clostridia</taxon>
        <taxon>Eubacteriales</taxon>
        <taxon>Oscillospiraceae</taxon>
        <taxon>Anaerofilum</taxon>
    </lineage>
</organism>
<evidence type="ECO:0000256" key="8">
    <source>
        <dbReference type="ARBA" id="ARBA00022679"/>
    </source>
</evidence>
<evidence type="ECO:0000256" key="3">
    <source>
        <dbReference type="ARBA" id="ARBA00010456"/>
    </source>
</evidence>
<name>A0A923I654_9FIRM</name>
<accession>A0A923I654</accession>
<evidence type="ECO:0000256" key="6">
    <source>
        <dbReference type="ARBA" id="ARBA00022490"/>
    </source>
</evidence>
<comment type="similarity">
    <text evidence="3 10">Belongs to the PNP/UDP phosphorylase family.</text>
</comment>
<dbReference type="EMBL" id="JACONZ010000002">
    <property type="protein sequence ID" value="MBC5581011.1"/>
    <property type="molecule type" value="Genomic_DNA"/>
</dbReference>
<dbReference type="AlphaFoldDB" id="A0A923I654"/>
<sequence>MYALNDNGQQYHVELSKGDVGRYVILPGDPGRVERIAKFLDNPRRVACHREYVTYTGSLDGVPVSVTSTGIGGPSTAIAVEELIAVGADTFVRIGTAGMVQDYFDLNDCIIATGSVRDEGTTRQYIPLSYPAVAHYDVVDALRRAAKRCGKTAHVGIVQSKDAFYGEAEPESMPNEPVLRYQWDAWKRGGVLASEMESAALFVVSSIRRVRAGCILNNRGDMDETIRVAVEAVRDLIAADRKEEN</sequence>
<evidence type="ECO:0000256" key="1">
    <source>
        <dbReference type="ARBA" id="ARBA00004496"/>
    </source>
</evidence>
<evidence type="ECO:0000259" key="11">
    <source>
        <dbReference type="Pfam" id="PF01048"/>
    </source>
</evidence>
<evidence type="ECO:0000256" key="4">
    <source>
        <dbReference type="ARBA" id="ARBA00011888"/>
    </source>
</evidence>
<comment type="pathway">
    <text evidence="2 10">Pyrimidine metabolism; UMP biosynthesis via salvage pathway; uracil from uridine (phosphorylase route): step 1/1.</text>
</comment>
<comment type="function">
    <text evidence="10">Catalyzes the reversible phosphorylytic cleavage of uridine to uracil and ribose-1-phosphate.</text>
</comment>
<dbReference type="PANTHER" id="PTHR43691">
    <property type="entry name" value="URIDINE PHOSPHORYLASE"/>
    <property type="match status" value="1"/>
</dbReference>
<evidence type="ECO:0000313" key="12">
    <source>
        <dbReference type="EMBL" id="MBC5581011.1"/>
    </source>
</evidence>
<gene>
    <name evidence="12" type="primary">udp</name>
    <name evidence="12" type="ORF">H8S23_05790</name>
</gene>
<dbReference type="GO" id="GO:0005829">
    <property type="term" value="C:cytosol"/>
    <property type="evidence" value="ECO:0007669"/>
    <property type="project" value="TreeGrafter"/>
</dbReference>
<evidence type="ECO:0000313" key="13">
    <source>
        <dbReference type="Proteomes" id="UP000659630"/>
    </source>
</evidence>
<evidence type="ECO:0000256" key="10">
    <source>
        <dbReference type="RuleBase" id="RU361131"/>
    </source>
</evidence>
<dbReference type="Proteomes" id="UP000659630">
    <property type="component" value="Unassembled WGS sequence"/>
</dbReference>
<dbReference type="GO" id="GO:0009166">
    <property type="term" value="P:nucleotide catabolic process"/>
    <property type="evidence" value="ECO:0007669"/>
    <property type="project" value="InterPro"/>
</dbReference>
<keyword evidence="7 10" id="KW-0328">Glycosyltransferase</keyword>
<evidence type="ECO:0000256" key="9">
    <source>
        <dbReference type="ARBA" id="ARBA00048447"/>
    </source>
</evidence>
<evidence type="ECO:0000256" key="7">
    <source>
        <dbReference type="ARBA" id="ARBA00022676"/>
    </source>
</evidence>
<dbReference type="PROSITE" id="PS01232">
    <property type="entry name" value="PNP_UDP_1"/>
    <property type="match status" value="1"/>
</dbReference>
<keyword evidence="8 10" id="KW-0808">Transferase</keyword>
<dbReference type="NCBIfam" id="TIGR01718">
    <property type="entry name" value="Uridine-psphlse"/>
    <property type="match status" value="1"/>
</dbReference>
<protein>
    <recommendedName>
        <fullName evidence="5 10">Uridine phosphorylase</fullName>
        <ecNumber evidence="4 10">2.4.2.3</ecNumber>
    </recommendedName>
</protein>
<dbReference type="PANTHER" id="PTHR43691:SF13">
    <property type="entry name" value="URIDINE PHOSPHORYLASE"/>
    <property type="match status" value="1"/>
</dbReference>